<evidence type="ECO:0000313" key="3">
    <source>
        <dbReference type="Proteomes" id="UP000749559"/>
    </source>
</evidence>
<dbReference type="InterPro" id="IPR036508">
    <property type="entry name" value="Chitin-bd_dom_sf"/>
</dbReference>
<dbReference type="PANTHER" id="PTHR24020:SF20">
    <property type="entry name" value="PH DOMAIN-CONTAINING PROTEIN"/>
    <property type="match status" value="1"/>
</dbReference>
<organism evidence="2 3">
    <name type="scientific">Owenia fusiformis</name>
    <name type="common">Polychaete worm</name>
    <dbReference type="NCBI Taxonomy" id="6347"/>
    <lineage>
        <taxon>Eukaryota</taxon>
        <taxon>Metazoa</taxon>
        <taxon>Spiralia</taxon>
        <taxon>Lophotrochozoa</taxon>
        <taxon>Annelida</taxon>
        <taxon>Polychaeta</taxon>
        <taxon>Sedentaria</taxon>
        <taxon>Canalipalpata</taxon>
        <taxon>Sabellida</taxon>
        <taxon>Oweniida</taxon>
        <taxon>Oweniidae</taxon>
        <taxon>Owenia</taxon>
    </lineage>
</organism>
<keyword evidence="3" id="KW-1185">Reference proteome</keyword>
<evidence type="ECO:0000313" key="2">
    <source>
        <dbReference type="EMBL" id="CAH1790837.1"/>
    </source>
</evidence>
<dbReference type="Pfam" id="PF00092">
    <property type="entry name" value="VWA"/>
    <property type="match status" value="1"/>
</dbReference>
<dbReference type="InterPro" id="IPR050525">
    <property type="entry name" value="ECM_Assembly_Org"/>
</dbReference>
<dbReference type="SUPFAM" id="SSF53300">
    <property type="entry name" value="vWA-like"/>
    <property type="match status" value="1"/>
</dbReference>
<sequence>MLVQMHSPSKTYTFRMWRPLIFLILVGTNAVVGRLGGFSRLPSRSRNGVQSDISSYANRVCRAGDKIPLIGDKCKYRLCQNKVYKTFPCPEGTSFKASFRSCVADGGCLKSYEDKGVADWNTTACGIDLVFVVDMSYSISPDNKIKMKKVIQQLLAQIRIGPEFTMVAGLTYGAETKPFLYISSFNDKKNIREATDKMVMNPRKGTATHLALRETREAMLRTKNGRRQNHKAVVIVMTDGCTNPPEKSDETIAEAQRLKDPESYEAGVSSPEVFLMTFPNEKLDNVKDLAPEEREKLEGIKKREFEAIPSKAENRFDATFDNMKDKLNLILRTSCKEIKTPGQ</sequence>
<accession>A0A8S4PBQ6</accession>
<comment type="caution">
    <text evidence="2">The sequence shown here is derived from an EMBL/GenBank/DDBJ whole genome shotgun (WGS) entry which is preliminary data.</text>
</comment>
<dbReference type="SUPFAM" id="SSF57625">
    <property type="entry name" value="Invertebrate chitin-binding proteins"/>
    <property type="match status" value="1"/>
</dbReference>
<dbReference type="InterPro" id="IPR002035">
    <property type="entry name" value="VWF_A"/>
</dbReference>
<dbReference type="EMBL" id="CAIIXF020000008">
    <property type="protein sequence ID" value="CAH1790837.1"/>
    <property type="molecule type" value="Genomic_DNA"/>
</dbReference>
<feature type="domain" description="VWFA" evidence="1">
    <location>
        <begin position="128"/>
        <end position="323"/>
    </location>
</feature>
<dbReference type="AlphaFoldDB" id="A0A8S4PBQ6"/>
<dbReference type="GO" id="GO:0008061">
    <property type="term" value="F:chitin binding"/>
    <property type="evidence" value="ECO:0007669"/>
    <property type="project" value="InterPro"/>
</dbReference>
<dbReference type="CDD" id="cd01450">
    <property type="entry name" value="vWFA_subfamily_ECM"/>
    <property type="match status" value="1"/>
</dbReference>
<dbReference type="SMART" id="SM00327">
    <property type="entry name" value="VWA"/>
    <property type="match status" value="1"/>
</dbReference>
<proteinExistence type="predicted"/>
<gene>
    <name evidence="2" type="ORF">OFUS_LOCUS16002</name>
</gene>
<dbReference type="Proteomes" id="UP000749559">
    <property type="component" value="Unassembled WGS sequence"/>
</dbReference>
<reference evidence="2" key="1">
    <citation type="submission" date="2022-03" db="EMBL/GenBank/DDBJ databases">
        <authorList>
            <person name="Martin C."/>
        </authorList>
    </citation>
    <scope>NUCLEOTIDE SEQUENCE</scope>
</reference>
<name>A0A8S4PBQ6_OWEFU</name>
<protein>
    <recommendedName>
        <fullName evidence="1">VWFA domain-containing protein</fullName>
    </recommendedName>
</protein>
<dbReference type="InterPro" id="IPR036465">
    <property type="entry name" value="vWFA_dom_sf"/>
</dbReference>
<dbReference type="PANTHER" id="PTHR24020">
    <property type="entry name" value="COLLAGEN ALPHA"/>
    <property type="match status" value="1"/>
</dbReference>
<dbReference type="PROSITE" id="PS50234">
    <property type="entry name" value="VWFA"/>
    <property type="match status" value="1"/>
</dbReference>
<dbReference type="Gene3D" id="3.40.50.410">
    <property type="entry name" value="von Willebrand factor, type A domain"/>
    <property type="match status" value="1"/>
</dbReference>
<evidence type="ECO:0000259" key="1">
    <source>
        <dbReference type="PROSITE" id="PS50234"/>
    </source>
</evidence>